<dbReference type="PATRIC" id="fig|61647.13.peg.387"/>
<organism evidence="2 3">
    <name type="scientific">Pluralibacter gergoviae</name>
    <name type="common">Enterobacter gergoviae</name>
    <dbReference type="NCBI Taxonomy" id="61647"/>
    <lineage>
        <taxon>Bacteria</taxon>
        <taxon>Pseudomonadati</taxon>
        <taxon>Pseudomonadota</taxon>
        <taxon>Gammaproteobacteria</taxon>
        <taxon>Enterobacterales</taxon>
        <taxon>Enterobacteriaceae</taxon>
        <taxon>Pluralibacter</taxon>
    </lineage>
</organism>
<evidence type="ECO:0000313" key="3">
    <source>
        <dbReference type="Proteomes" id="UP000036196"/>
    </source>
</evidence>
<reference evidence="2 3" key="1">
    <citation type="submission" date="2015-05" db="EMBL/GenBank/DDBJ databases">
        <title>Genome sequences of Pluralibacter gergoviae.</title>
        <authorList>
            <person name="Greninger A.L."/>
            <person name="Miller S."/>
        </authorList>
    </citation>
    <scope>NUCLEOTIDE SEQUENCE [LARGE SCALE GENOMIC DNA]</scope>
    <source>
        <strain evidence="2 3">JS81F13</strain>
    </source>
</reference>
<dbReference type="Proteomes" id="UP000036196">
    <property type="component" value="Unassembled WGS sequence"/>
</dbReference>
<evidence type="ECO:0000313" key="1">
    <source>
        <dbReference type="EMBL" id="EML1472952.1"/>
    </source>
</evidence>
<evidence type="ECO:0000313" key="2">
    <source>
        <dbReference type="EMBL" id="KMK15775.1"/>
    </source>
</evidence>
<comment type="caution">
    <text evidence="2">The sequence shown here is derived from an EMBL/GenBank/DDBJ whole genome shotgun (WGS) entry which is preliminary data.</text>
</comment>
<dbReference type="EMBL" id="ABLOKC030000023">
    <property type="protein sequence ID" value="EML1472952.1"/>
    <property type="molecule type" value="Genomic_DNA"/>
</dbReference>
<reference evidence="1" key="2">
    <citation type="submission" date="2024-02" db="EMBL/GenBank/DDBJ databases">
        <authorList>
            <consortium name="Clinical and Environmental Microbiology Branch: Whole genome sequencing antimicrobial resistance pathogens in the healthcare setting"/>
        </authorList>
    </citation>
    <scope>NUCLEOTIDE SEQUENCE</scope>
    <source>
        <strain evidence="1">2021DK-00143</strain>
    </source>
</reference>
<name>A0A0F0VUW9_PLUGE</name>
<protein>
    <submittedName>
        <fullName evidence="2">Uncharacterized protein</fullName>
    </submittedName>
</protein>
<sequence>MTTFLQRFSKRSYKEIKANHENTHATVNGGLKAGDASMTYNNYSGYSLGGVEVILSVIDWGEKIREIKNDPNKCVNPLIKNFLYDLLEKSRVIHVDPSQDPDAQTSYHYNTSQLNSATASRGGHQLTLAQEEKRAADNLLSFTRPEANNNTLSYLHHRKAKNLFRKSASVGFTPALAHTAGINVINLGTAIDSSKNSIAHLCKLININKEIGASGTIGADSATLKQGLGIIIKLKSAKTARKTVSAVFSSLPGSGVIPDMSYVAPVSPALDLTQKLITNFAINKQMPPSQTSGKAGADNLNQTKKIFDTVIKLDNDALEEICQQIHFLAYKEQFRKKYQTDRIRDGYRNGALFDRVETTTNGKATEIISEILSQRGLSRIIHKYHAESIISEPMGWMVLLDKLTL</sequence>
<keyword evidence="3" id="KW-1185">Reference proteome</keyword>
<gene>
    <name evidence="2" type="ORF">ABW06_03975</name>
    <name evidence="1" type="ORF">QEG54_003737</name>
</gene>
<dbReference type="EMBL" id="LDZF01000003">
    <property type="protein sequence ID" value="KMK15775.1"/>
    <property type="molecule type" value="Genomic_DNA"/>
</dbReference>
<dbReference type="AlphaFoldDB" id="A0A0F0VUW9"/>
<proteinExistence type="predicted"/>
<accession>A0A0F0VUW9</accession>
<dbReference type="RefSeq" id="WP_045288413.1">
    <property type="nucleotide sequence ID" value="NZ_JZYL01000011.1"/>
</dbReference>